<gene>
    <name evidence="6" type="ORF">HF325_005582</name>
</gene>
<keyword evidence="4" id="KW-0406">Ion transport</keyword>
<dbReference type="InterPro" id="IPR011989">
    <property type="entry name" value="ARM-like"/>
</dbReference>
<dbReference type="GO" id="GO:0000329">
    <property type="term" value="C:fungal-type vacuole membrane"/>
    <property type="evidence" value="ECO:0007669"/>
    <property type="project" value="TreeGrafter"/>
</dbReference>
<evidence type="ECO:0000256" key="4">
    <source>
        <dbReference type="ARBA" id="ARBA00023065"/>
    </source>
</evidence>
<keyword evidence="2" id="KW-0813">Transport</keyword>
<dbReference type="Gene3D" id="1.25.40.150">
    <property type="entry name" value="V-type ATPase, subunit H, C-terminal domain"/>
    <property type="match status" value="1"/>
</dbReference>
<dbReference type="InterPro" id="IPR038497">
    <property type="entry name" value="ATPase_V1-cplx_hsu_C_sf"/>
</dbReference>
<organism evidence="6 7">
    <name type="scientific">Metschnikowia pulcherrima</name>
    <dbReference type="NCBI Taxonomy" id="27326"/>
    <lineage>
        <taxon>Eukaryota</taxon>
        <taxon>Fungi</taxon>
        <taxon>Dikarya</taxon>
        <taxon>Ascomycota</taxon>
        <taxon>Saccharomycotina</taxon>
        <taxon>Pichiomycetes</taxon>
        <taxon>Metschnikowiaceae</taxon>
        <taxon>Metschnikowia</taxon>
    </lineage>
</organism>
<evidence type="ECO:0000313" key="7">
    <source>
        <dbReference type="Proteomes" id="UP000649328"/>
    </source>
</evidence>
<evidence type="ECO:0000259" key="5">
    <source>
        <dbReference type="Pfam" id="PF11698"/>
    </source>
</evidence>
<dbReference type="EMBL" id="JACBPP010000008">
    <property type="protein sequence ID" value="KAF7999733.1"/>
    <property type="molecule type" value="Genomic_DNA"/>
</dbReference>
<protein>
    <recommendedName>
        <fullName evidence="5">ATPase V1 complex subunit H C-terminal domain-containing protein</fullName>
    </recommendedName>
</protein>
<dbReference type="Proteomes" id="UP000649328">
    <property type="component" value="Unassembled WGS sequence"/>
</dbReference>
<evidence type="ECO:0000256" key="2">
    <source>
        <dbReference type="ARBA" id="ARBA00022448"/>
    </source>
</evidence>
<dbReference type="GO" id="GO:0046961">
    <property type="term" value="F:proton-transporting ATPase activity, rotational mechanism"/>
    <property type="evidence" value="ECO:0007669"/>
    <property type="project" value="InterPro"/>
</dbReference>
<name>A0A8H7GMB5_9ASCO</name>
<feature type="domain" description="ATPase V1 complex subunit H C-terminal" evidence="5">
    <location>
        <begin position="351"/>
        <end position="475"/>
    </location>
</feature>
<dbReference type="Gene3D" id="1.25.10.10">
    <property type="entry name" value="Leucine-rich Repeat Variant"/>
    <property type="match status" value="1"/>
</dbReference>
<accession>A0A8H7GMB5</accession>
<evidence type="ECO:0000313" key="6">
    <source>
        <dbReference type="EMBL" id="KAF7999733.1"/>
    </source>
</evidence>
<comment type="caution">
    <text evidence="6">The sequence shown here is derived from an EMBL/GenBank/DDBJ whole genome shotgun (WGS) entry which is preliminary data.</text>
</comment>
<sequence>MLTYTPLAADSTNLADSKKLIREKIVPWEGLARAGVISADQANLVKVLETQNGDLKRATVLALAKMYASTLLSLLSKLEVDARDDVLKCVLVLINDLIVDAKAAPFTQQLLELLTVDSNLPYSPFLKHLDNADLLIQSLALYNVTVLLSQAAQEGKSVETETLIKVFGVLCSKRFIGNAQDANLQSLGVQFLQELAIHKPYRAVFRDHDLVANFASISALLDTLAKQPNSVNLQLLYNALLTVWVLSFSAPLNKVLVHNYPNLAGSLLTIAKEGIKLKVVRVAVSAVRNFVLFSVSAHEHFSVVKLLLFHDGLNVVRTIQTRKFALESSDAELAADLAYLNTELSDVVSNKLTSLDEYLVELENPNLLSWASPTHKSEDFWHKNAGKFKDNSFALVKKMLTILALEDLGKGPSRVILLNDLQFLIRNLGSDLVNFLNNEKGGQYKLLVMSLLENSDGDNELKYEALRTIQYLVGHA</sequence>
<dbReference type="PANTHER" id="PTHR10698:SF0">
    <property type="entry name" value="V-TYPE PROTON ATPASE SUBUNIT H"/>
    <property type="match status" value="1"/>
</dbReference>
<dbReference type="PANTHER" id="PTHR10698">
    <property type="entry name" value="V-TYPE PROTON ATPASE SUBUNIT H"/>
    <property type="match status" value="1"/>
</dbReference>
<dbReference type="Pfam" id="PF11698">
    <property type="entry name" value="V-ATPase_H_C"/>
    <property type="match status" value="1"/>
</dbReference>
<proteinExistence type="inferred from homology"/>
<reference evidence="6" key="1">
    <citation type="submission" date="2020-10" db="EMBL/GenBank/DDBJ databases">
        <title>The Whole-Genome Sequence of Metschnikowia persimmonesis, a Novel Endophytic Yeast Species Isolated from Medicinal Plant Diospyros kaki Thumb.</title>
        <authorList>
            <person name="Rahmat E."/>
            <person name="Kang Y."/>
        </authorList>
    </citation>
    <scope>NUCLEOTIDE SEQUENCE</scope>
    <source>
        <strain evidence="6">KIOM G15050</strain>
    </source>
</reference>
<dbReference type="GO" id="GO:0000221">
    <property type="term" value="C:vacuolar proton-transporting V-type ATPase, V1 domain"/>
    <property type="evidence" value="ECO:0007669"/>
    <property type="project" value="InterPro"/>
</dbReference>
<dbReference type="InterPro" id="IPR011987">
    <property type="entry name" value="ATPase_V1-cplx_hsu_C"/>
</dbReference>
<comment type="similarity">
    <text evidence="1">Belongs to the V-ATPase H subunit family.</text>
</comment>
<dbReference type="OrthoDB" id="10263554at2759"/>
<keyword evidence="7" id="KW-1185">Reference proteome</keyword>
<dbReference type="SUPFAM" id="SSF48371">
    <property type="entry name" value="ARM repeat"/>
    <property type="match status" value="1"/>
</dbReference>
<keyword evidence="3" id="KW-0375">Hydrogen ion transport</keyword>
<evidence type="ECO:0000256" key="1">
    <source>
        <dbReference type="ARBA" id="ARBA00008613"/>
    </source>
</evidence>
<dbReference type="Pfam" id="PF03224">
    <property type="entry name" value="V-ATPase_H_N"/>
    <property type="match status" value="1"/>
</dbReference>
<dbReference type="AlphaFoldDB" id="A0A8H7GMB5"/>
<evidence type="ECO:0000256" key="3">
    <source>
        <dbReference type="ARBA" id="ARBA00022781"/>
    </source>
</evidence>
<dbReference type="InterPro" id="IPR016024">
    <property type="entry name" value="ARM-type_fold"/>
</dbReference>
<dbReference type="InterPro" id="IPR004908">
    <property type="entry name" value="ATPase_V1-cplx_hsu"/>
</dbReference>